<feature type="signal peptide" evidence="2">
    <location>
        <begin position="1"/>
        <end position="21"/>
    </location>
</feature>
<sequence>MSWLMLAAAIVSLLITQTVVMREYTLLNESLAAANRELSAFLAGRGFQSDGEDLQALRGAVEDQHNTNAQLERELEQVRGMLEDETERAESIEIELQTAQEECTVMHAEVTAKTATIEERETKLAEMKGELEGLQNEVADAEAQEEYDALLKSIEEEERECNELEANLAQRQRDLKAREQVLTEALEQLRSQRRSTSRLSDGPSGSDDGECLQEEDETERDIRMSELRLKLESQKMELAVQKELRVKNERLIKDLEDRIQYTTHKHIVFVFVRSLRRMDSQQEQILAEVVPSM</sequence>
<gene>
    <name evidence="3" type="ORF">Pmar_PMAR008520</name>
</gene>
<dbReference type="GeneID" id="9053439"/>
<evidence type="ECO:0000313" key="4">
    <source>
        <dbReference type="Proteomes" id="UP000007800"/>
    </source>
</evidence>
<dbReference type="OrthoDB" id="446291at2759"/>
<feature type="region of interest" description="Disordered" evidence="1">
    <location>
        <begin position="187"/>
        <end position="219"/>
    </location>
</feature>
<dbReference type="Gene3D" id="1.20.120.330">
    <property type="entry name" value="Nucleotidyltransferases domain 2"/>
    <property type="match status" value="1"/>
</dbReference>
<feature type="compositionally biased region" description="Acidic residues" evidence="1">
    <location>
        <begin position="207"/>
        <end position="219"/>
    </location>
</feature>
<evidence type="ECO:0000256" key="1">
    <source>
        <dbReference type="SAM" id="MobiDB-lite"/>
    </source>
</evidence>
<keyword evidence="4" id="KW-1185">Reference proteome</keyword>
<evidence type="ECO:0000313" key="3">
    <source>
        <dbReference type="EMBL" id="EEQ97119.1"/>
    </source>
</evidence>
<keyword evidence="2" id="KW-0732">Signal</keyword>
<name>C5M1M6_PERM5</name>
<protein>
    <submittedName>
        <fullName evidence="3">S antigen, putative</fullName>
    </submittedName>
</protein>
<dbReference type="Proteomes" id="UP000007800">
    <property type="component" value="Unassembled WGS sequence"/>
</dbReference>
<dbReference type="EMBL" id="GG687560">
    <property type="protein sequence ID" value="EEQ97119.1"/>
    <property type="molecule type" value="Genomic_DNA"/>
</dbReference>
<dbReference type="InParanoid" id="C5M1M6"/>
<organism evidence="4">
    <name type="scientific">Perkinsus marinus (strain ATCC 50983 / TXsc)</name>
    <dbReference type="NCBI Taxonomy" id="423536"/>
    <lineage>
        <taxon>Eukaryota</taxon>
        <taxon>Sar</taxon>
        <taxon>Alveolata</taxon>
        <taxon>Perkinsozoa</taxon>
        <taxon>Perkinsea</taxon>
        <taxon>Perkinsida</taxon>
        <taxon>Perkinsidae</taxon>
        <taxon>Perkinsus</taxon>
    </lineage>
</organism>
<dbReference type="RefSeq" id="XP_002764402.1">
    <property type="nucleotide sequence ID" value="XM_002764356.1"/>
</dbReference>
<proteinExistence type="predicted"/>
<evidence type="ECO:0000256" key="2">
    <source>
        <dbReference type="SAM" id="SignalP"/>
    </source>
</evidence>
<accession>C5M1M6</accession>
<dbReference type="AlphaFoldDB" id="C5M1M6"/>
<reference evidence="3 4" key="1">
    <citation type="submission" date="2008-07" db="EMBL/GenBank/DDBJ databases">
        <authorList>
            <person name="El-Sayed N."/>
            <person name="Caler E."/>
            <person name="Inman J."/>
            <person name="Amedeo P."/>
            <person name="Hass B."/>
            <person name="Wortman J."/>
        </authorList>
    </citation>
    <scope>NUCLEOTIDE SEQUENCE [LARGE SCALE GENOMIC DNA]</scope>
    <source>
        <strain evidence="4">ATCC 50983 / TXsc</strain>
    </source>
</reference>
<feature type="chain" id="PRO_5002952626" evidence="2">
    <location>
        <begin position="22"/>
        <end position="293"/>
    </location>
</feature>